<dbReference type="Proteomes" id="UP001596405">
    <property type="component" value="Unassembled WGS sequence"/>
</dbReference>
<dbReference type="EMBL" id="JBHSYQ010000003">
    <property type="protein sequence ID" value="MFC6996342.1"/>
    <property type="molecule type" value="Genomic_DNA"/>
</dbReference>
<gene>
    <name evidence="2" type="ORF">ACFQHR_01840</name>
</gene>
<comment type="caution">
    <text evidence="2">The sequence shown here is derived from an EMBL/GenBank/DDBJ whole genome shotgun (WGS) entry which is preliminary data.</text>
</comment>
<proteinExistence type="predicted"/>
<name>A0ABW2DIB0_9BACT</name>
<feature type="signal peptide" evidence="1">
    <location>
        <begin position="1"/>
        <end position="19"/>
    </location>
</feature>
<evidence type="ECO:0000313" key="2">
    <source>
        <dbReference type="EMBL" id="MFC6996342.1"/>
    </source>
</evidence>
<sequence length="393" mass="44886">MKLLLALIVVFLLSFSVKAQTDQPPYRLSAELQRQIEQDTVPWKMQKAAWAYSFMGDYPKALEAWATQYGNMNRKVTAQDSATFAAYTPRNATEYILQQAPQEQILIINEAHHNPLHRTFTQSLLEDLHKQGYRYLGLEGLYQQDSLINQRKYPVQESGYYAKEPQFGNLIREAMRLGFTVFGYDAEGNGKVREIGQARNIQKVLQRDPKAKIILHCGFDHINEGPSQAWEKAMAGRLKEFTGIDPFTIDQEAYTETSDNRFDQPFFQLSRLDYPAVYVHKDTGKPFAGSGQYRTVDAVVVHPRTTYVSGRPNWLWFGGKRKSYQIPPAKIKLGFPCLVMAYKAGENELAVPMDVVEFNSAQDIKPLVLPKGSYRVKLKDSTGKEQELQVRVK</sequence>
<accession>A0ABW2DIB0</accession>
<evidence type="ECO:0000256" key="1">
    <source>
        <dbReference type="SAM" id="SignalP"/>
    </source>
</evidence>
<keyword evidence="1" id="KW-0732">Signal</keyword>
<organism evidence="2 3">
    <name type="scientific">Rufibacter roseus</name>
    <dbReference type="NCBI Taxonomy" id="1567108"/>
    <lineage>
        <taxon>Bacteria</taxon>
        <taxon>Pseudomonadati</taxon>
        <taxon>Bacteroidota</taxon>
        <taxon>Cytophagia</taxon>
        <taxon>Cytophagales</taxon>
        <taxon>Hymenobacteraceae</taxon>
        <taxon>Rufibacter</taxon>
    </lineage>
</organism>
<reference evidence="3" key="1">
    <citation type="journal article" date="2019" name="Int. J. Syst. Evol. Microbiol.">
        <title>The Global Catalogue of Microorganisms (GCM) 10K type strain sequencing project: providing services to taxonomists for standard genome sequencing and annotation.</title>
        <authorList>
            <consortium name="The Broad Institute Genomics Platform"/>
            <consortium name="The Broad Institute Genome Sequencing Center for Infectious Disease"/>
            <person name="Wu L."/>
            <person name="Ma J."/>
        </authorList>
    </citation>
    <scope>NUCLEOTIDE SEQUENCE [LARGE SCALE GENOMIC DNA]</scope>
    <source>
        <strain evidence="3">CGMCC 4.7393</strain>
    </source>
</reference>
<dbReference type="RefSeq" id="WP_066620099.1">
    <property type="nucleotide sequence ID" value="NZ_JBHSYQ010000003.1"/>
</dbReference>
<protein>
    <submittedName>
        <fullName evidence="2">Uncharacterized protein</fullName>
    </submittedName>
</protein>
<evidence type="ECO:0000313" key="3">
    <source>
        <dbReference type="Proteomes" id="UP001596405"/>
    </source>
</evidence>
<feature type="chain" id="PRO_5046281704" evidence="1">
    <location>
        <begin position="20"/>
        <end position="393"/>
    </location>
</feature>
<keyword evidence="3" id="KW-1185">Reference proteome</keyword>